<dbReference type="InterPro" id="IPR045565">
    <property type="entry name" value="Phage_capsid_2"/>
</dbReference>
<dbReference type="RefSeq" id="WP_091785054.1">
    <property type="nucleotide sequence ID" value="NZ_FNDI01000021.1"/>
</dbReference>
<gene>
    <name evidence="1" type="ORF">SAMN04487926_12153</name>
</gene>
<dbReference type="AlphaFoldDB" id="A0A7Z7BBZ6"/>
<protein>
    <recommendedName>
        <fullName evidence="3">N4-gp56 family major capsid protein</fullName>
    </recommendedName>
</protein>
<dbReference type="Proteomes" id="UP000198900">
    <property type="component" value="Unassembled WGS sequence"/>
</dbReference>
<evidence type="ECO:0008006" key="3">
    <source>
        <dbReference type="Google" id="ProtNLM"/>
    </source>
</evidence>
<evidence type="ECO:0000313" key="2">
    <source>
        <dbReference type="Proteomes" id="UP000198900"/>
    </source>
</evidence>
<proteinExistence type="predicted"/>
<comment type="caution">
    <text evidence="1">The sequence shown here is derived from an EMBL/GenBank/DDBJ whole genome shotgun (WGS) entry which is preliminary data.</text>
</comment>
<name>A0A7Z7BBZ6_9BURK</name>
<reference evidence="1" key="1">
    <citation type="submission" date="2016-10" db="EMBL/GenBank/DDBJ databases">
        <authorList>
            <person name="Varghese N."/>
            <person name="Submissions S."/>
        </authorList>
    </citation>
    <scope>NUCLEOTIDE SEQUENCE [LARGE SCALE GENOMIC DNA]</scope>
    <source>
        <strain evidence="1">YR281</strain>
    </source>
</reference>
<keyword evidence="2" id="KW-1185">Reference proteome</keyword>
<evidence type="ECO:0000313" key="1">
    <source>
        <dbReference type="EMBL" id="SDI65276.1"/>
    </source>
</evidence>
<dbReference type="Pfam" id="PF19821">
    <property type="entry name" value="Phage_capsid_2"/>
    <property type="match status" value="1"/>
</dbReference>
<accession>A0A7Z7BBZ6</accession>
<dbReference type="EMBL" id="FNDI01000021">
    <property type="protein sequence ID" value="SDI65276.1"/>
    <property type="molecule type" value="Genomic_DNA"/>
</dbReference>
<organism evidence="1 2">
    <name type="scientific">Paraburkholderia steynii</name>
    <dbReference type="NCBI Taxonomy" id="1245441"/>
    <lineage>
        <taxon>Bacteria</taxon>
        <taxon>Pseudomonadati</taxon>
        <taxon>Pseudomonadota</taxon>
        <taxon>Betaproteobacteria</taxon>
        <taxon>Burkholderiales</taxon>
        <taxon>Burkholderiaceae</taxon>
        <taxon>Paraburkholderia</taxon>
    </lineage>
</organism>
<sequence>MNTAVNDSITAAFVQQFADTYMMVAQQRDSRLQSTITDVGSVTGTSFTANNIAATQANQVTSRLGDTEWSDNANDTRVGMMSDWDWATPVDTFDIPKLKANPGGTYTQNGVAAMNRAKDAVIYNALLGSSITRTAEATPYGTIALPAGQKIVDGGVGMTKAKLITCKKLFRKAEADEQNGEELYMLYDAEMLEDILSDTTLTSADFMAVQMLQDGKLSGKWLGFNWIPYEALKTVSTVKTTVAYTKSGTQFGTGMNRVVDIGPRRDKKNATQIYIQESYGAVRVQENKVVTIDYQF</sequence>